<feature type="region of interest" description="Disordered" evidence="1">
    <location>
        <begin position="282"/>
        <end position="317"/>
    </location>
</feature>
<feature type="region of interest" description="Disordered" evidence="1">
    <location>
        <begin position="457"/>
        <end position="498"/>
    </location>
</feature>
<evidence type="ECO:0000313" key="3">
    <source>
        <dbReference type="Proteomes" id="UP000034680"/>
    </source>
</evidence>
<feature type="compositionally biased region" description="Basic and acidic residues" evidence="1">
    <location>
        <begin position="982"/>
        <end position="1000"/>
    </location>
</feature>
<feature type="compositionally biased region" description="Basic residues" evidence="1">
    <location>
        <begin position="77"/>
        <end position="87"/>
    </location>
</feature>
<feature type="compositionally biased region" description="Basic and acidic residues" evidence="1">
    <location>
        <begin position="463"/>
        <end position="491"/>
    </location>
</feature>
<dbReference type="STRING" id="1214573.A0A0G2FEI9"/>
<feature type="compositionally biased region" description="Basic and acidic residues" evidence="1">
    <location>
        <begin position="528"/>
        <end position="545"/>
    </location>
</feature>
<feature type="compositionally biased region" description="Basic and acidic residues" evidence="1">
    <location>
        <begin position="282"/>
        <end position="306"/>
    </location>
</feature>
<feature type="compositionally biased region" description="Basic residues" evidence="1">
    <location>
        <begin position="796"/>
        <end position="805"/>
    </location>
</feature>
<sequence length="1024" mass="117219">MPDTVYRESRSYVRERDDPDSDEDRYRGAPTVRRYKVTQTQRAPPPPPPPPVEHVERIERTERVVENDFIEDDRRSRFSTHSHHLHPGRSSGDLVEVDTTRRVDRAYLPERPRSAFDPPAQRSTHVVEKVTERERGRSPTPEFYDISKRSVAHDDGRSIVYERSREVEREDPWPADRQRTTLETKRVVERDDDRWYDDRDRQRTTVEKKVVEREGDHWWDERERPRDRELVYEKTKEVERDRGPTSPRDWDRHSHSPWERDNVDVRVERRVEKRDDGVDVTMQRRVEERRDETPYGEVERYRKETEYYEPAPPDPAPIIIRQRAPEQRIIVQEAPEPAPIVVPYRQQQNTVVARREEPREDEYYYRRREMDRSDDDDVYIRRTIIRRQRSKSPEHHHRLHLAEGAVAGAGLAALAASRRNGEGDPQSGRGRKVLAGAALGALGTEVFKRARSAYNDRYGDEDDRYRDDYRRGRSRSRGGDYRDYRDYRGRDDDYEEEHDRHHKIKTGLGLAAAALAVAGAAKYYQSQKVEKEELRRGRSLHRYDSDSGDSYISRSRSRGPGGRSPSRGSGVAKAAAGTAAVAGLVQHFRSKSRARQGAGSKSRSRSRLRTGAEIVAAGLAGAAGKKLYDRSKDKKEERLVEYGGHPLYSDRDGDYRPRAAEPGYESAEDRRRRRRERQARQRSQSRGLDSDDDGVHDEKEEKKKEKRARSRSRFRDMAAGAAAAGAAAIGLKKTTAKFRIHSDWNAPTAYRGIPAKRPRSYGSSQTLLRHRATKSRENVDEDDGAADDNNSAVVPARRRFRKRRRNSDPSANRPVVGRHRNELPESDRSGSGSEEEVEVLPDRFDTSGRPIDPNGPSSSRSARVRGGWTERRGDFEYRSPRPGGTQARGMWSVGGTDPDQVERMMQDVTGIIGDGPPKGVGGWLGLAGRLLGSGILGPHGLPGTNDDEHDNGEDDNDGGRRGGGGRSRDVGKVGYGGSGSEISRDERGKGRRRTDDHEYNEPDDVDEDDGMRRRRRRRKRREVE</sequence>
<feature type="region of interest" description="Disordered" evidence="1">
    <location>
        <begin position="928"/>
        <end position="1024"/>
    </location>
</feature>
<dbReference type="PANTHER" id="PTHR35487:SF1">
    <property type="entry name" value="DUF3824 DOMAIN-CONTAINING PROTEIN"/>
    <property type="match status" value="1"/>
</dbReference>
<dbReference type="EMBL" id="LCUC01000297">
    <property type="protein sequence ID" value="KKY32556.1"/>
    <property type="molecule type" value="Genomic_DNA"/>
</dbReference>
<feature type="compositionally biased region" description="Low complexity" evidence="1">
    <location>
        <begin position="718"/>
        <end position="728"/>
    </location>
</feature>
<dbReference type="PANTHER" id="PTHR35487">
    <property type="entry name" value="DUF3824 DOMAIN-CONTAINING PROTEIN"/>
    <property type="match status" value="1"/>
</dbReference>
<comment type="caution">
    <text evidence="2">The sequence shown here is derived from an EMBL/GenBank/DDBJ whole genome shotgun (WGS) entry which is preliminary data.</text>
</comment>
<feature type="compositionally biased region" description="Pro residues" evidence="1">
    <location>
        <begin position="43"/>
        <end position="52"/>
    </location>
</feature>
<dbReference type="AlphaFoldDB" id="A0A0G2FEI9"/>
<evidence type="ECO:0000313" key="2">
    <source>
        <dbReference type="EMBL" id="KKY32556.1"/>
    </source>
</evidence>
<feature type="compositionally biased region" description="Low complexity" evidence="1">
    <location>
        <begin position="563"/>
        <end position="585"/>
    </location>
</feature>
<feature type="compositionally biased region" description="Basic and acidic residues" evidence="1">
    <location>
        <begin position="53"/>
        <end position="76"/>
    </location>
</feature>
<feature type="compositionally biased region" description="Basic and acidic residues" evidence="1">
    <location>
        <begin position="626"/>
        <end position="640"/>
    </location>
</feature>
<reference evidence="2 3" key="1">
    <citation type="submission" date="2015-05" db="EMBL/GenBank/DDBJ databases">
        <title>Distinctive expansion of gene families associated with plant cell wall degradation and secondary metabolism in the genomes of grapevine trunk pathogens.</title>
        <authorList>
            <person name="Lawrence D.P."/>
            <person name="Travadon R."/>
            <person name="Rolshausen P.E."/>
            <person name="Baumgartner K."/>
        </authorList>
    </citation>
    <scope>NUCLEOTIDE SEQUENCE [LARGE SCALE GENOMIC DNA]</scope>
    <source>
        <strain evidence="2">DA912</strain>
    </source>
</reference>
<proteinExistence type="predicted"/>
<organism evidence="2 3">
    <name type="scientific">Diaporthe ampelina</name>
    <dbReference type="NCBI Taxonomy" id="1214573"/>
    <lineage>
        <taxon>Eukaryota</taxon>
        <taxon>Fungi</taxon>
        <taxon>Dikarya</taxon>
        <taxon>Ascomycota</taxon>
        <taxon>Pezizomycotina</taxon>
        <taxon>Sordariomycetes</taxon>
        <taxon>Sordariomycetidae</taxon>
        <taxon>Diaporthales</taxon>
        <taxon>Diaporthaceae</taxon>
        <taxon>Diaporthe</taxon>
    </lineage>
</organism>
<dbReference type="OrthoDB" id="3561737at2759"/>
<feature type="compositionally biased region" description="Basic and acidic residues" evidence="1">
    <location>
        <begin position="819"/>
        <end position="828"/>
    </location>
</feature>
<name>A0A0G2FEI9_9PEZI</name>
<reference evidence="2 3" key="2">
    <citation type="submission" date="2015-05" db="EMBL/GenBank/DDBJ databases">
        <authorList>
            <person name="Morales-Cruz A."/>
            <person name="Amrine K.C."/>
            <person name="Cantu D."/>
        </authorList>
    </citation>
    <scope>NUCLEOTIDE SEQUENCE [LARGE SCALE GENOMIC DNA]</scope>
    <source>
        <strain evidence="2">DA912</strain>
    </source>
</reference>
<feature type="compositionally biased region" description="Basic and acidic residues" evidence="1">
    <location>
        <begin position="868"/>
        <end position="879"/>
    </location>
</feature>
<feature type="compositionally biased region" description="Low complexity" evidence="1">
    <location>
        <begin position="616"/>
        <end position="625"/>
    </location>
</feature>
<feature type="compositionally biased region" description="Acidic residues" evidence="1">
    <location>
        <begin position="945"/>
        <end position="956"/>
    </location>
</feature>
<feature type="region of interest" description="Disordered" evidence="1">
    <location>
        <begin position="235"/>
        <end position="257"/>
    </location>
</feature>
<feature type="compositionally biased region" description="Basic and acidic residues" evidence="1">
    <location>
        <begin position="1"/>
        <end position="17"/>
    </location>
</feature>
<feature type="compositionally biased region" description="Basic residues" evidence="1">
    <location>
        <begin position="1012"/>
        <end position="1024"/>
    </location>
</feature>
<keyword evidence="3" id="KW-1185">Reference proteome</keyword>
<feature type="compositionally biased region" description="Basic and acidic residues" evidence="1">
    <location>
        <begin position="98"/>
        <end position="114"/>
    </location>
</feature>
<feature type="region of interest" description="Disordered" evidence="1">
    <location>
        <begin position="526"/>
        <end position="898"/>
    </location>
</feature>
<gene>
    <name evidence="2" type="ORF">UCDDA912_g07450</name>
</gene>
<feature type="compositionally biased region" description="Basic and acidic residues" evidence="1">
    <location>
        <begin position="125"/>
        <end position="137"/>
    </location>
</feature>
<protein>
    <recommendedName>
        <fullName evidence="4">DUF3824 domain-containing protein</fullName>
    </recommendedName>
</protein>
<accession>A0A0G2FEI9</accession>
<dbReference type="Proteomes" id="UP000034680">
    <property type="component" value="Unassembled WGS sequence"/>
</dbReference>
<feature type="region of interest" description="Disordered" evidence="1">
    <location>
        <begin position="1"/>
        <end position="149"/>
    </location>
</feature>
<evidence type="ECO:0008006" key="4">
    <source>
        <dbReference type="Google" id="ProtNLM"/>
    </source>
</evidence>
<evidence type="ECO:0000256" key="1">
    <source>
        <dbReference type="SAM" id="MobiDB-lite"/>
    </source>
</evidence>
<feature type="compositionally biased region" description="Basic and acidic residues" evidence="1">
    <location>
        <begin position="648"/>
        <end position="659"/>
    </location>
</feature>